<protein>
    <submittedName>
        <fullName evidence="1">Uncharacterized protein</fullName>
    </submittedName>
</protein>
<geneLocation type="plasmid" evidence="2">
    <name>pmppla107</name>
</geneLocation>
<name>A0AAD0PX61_PSEAV</name>
<evidence type="ECO:0000313" key="2">
    <source>
        <dbReference type="Proteomes" id="UP000006426"/>
    </source>
</evidence>
<organism evidence="1 2">
    <name type="scientific">Pseudomonas amygdali pv. lachrymans str. M301315</name>
    <dbReference type="NCBI Taxonomy" id="629260"/>
    <lineage>
        <taxon>Bacteria</taxon>
        <taxon>Pseudomonadati</taxon>
        <taxon>Pseudomonadota</taxon>
        <taxon>Gammaproteobacteria</taxon>
        <taxon>Pseudomonadales</taxon>
        <taxon>Pseudomonadaceae</taxon>
        <taxon>Pseudomonas</taxon>
        <taxon>Pseudomonas amygdali</taxon>
    </lineage>
</organism>
<gene>
    <name evidence="1" type="ORF">PLA107_035025</name>
</gene>
<dbReference type="Proteomes" id="UP000006426">
    <property type="component" value="Plasmid pmppla107"/>
</dbReference>
<keyword evidence="1" id="KW-0614">Plasmid</keyword>
<evidence type="ECO:0000313" key="1">
    <source>
        <dbReference type="EMBL" id="AXH60386.1"/>
    </source>
</evidence>
<dbReference type="EMBL" id="CP031226">
    <property type="protein sequence ID" value="AXH60386.1"/>
    <property type="molecule type" value="Genomic_DNA"/>
</dbReference>
<proteinExistence type="predicted"/>
<reference evidence="1 2" key="1">
    <citation type="journal article" date="2011" name="PLoS Pathog.">
        <title>Dynamic evolution of pathogenicity revealed by sequencing and comparative genomics of 19 Pseudomonas syringae isolates.</title>
        <authorList>
            <person name="Baltrus D.A."/>
            <person name="Nishimura M.T."/>
            <person name="Romanchuk A."/>
            <person name="Chang J.H."/>
            <person name="Mukhtar M.S."/>
            <person name="Cherkis K."/>
            <person name="Roach J."/>
            <person name="Grant S.R."/>
            <person name="Jones C.D."/>
            <person name="Dangl J.L."/>
        </authorList>
    </citation>
    <scope>NUCLEOTIDE SEQUENCE [LARGE SCALE GENOMIC DNA]</scope>
    <source>
        <strain evidence="1 2">M301315</strain>
    </source>
</reference>
<sequence>MPFEEMQMNYNNNLNMRDLKKNLEAVRLPNIMDSVAKAEINKEPRDHAAKGSITKMYVSSEHLNPEELSLLVDAAPRGVHKDGHVVCTWILGPQFTSENIDQLNELLTDKLKGDVNKLFLQRSELAKEGVPSNPEPVKAQSEGLVSRFLGKLSRPKHQESSFGLG</sequence>
<dbReference type="AlphaFoldDB" id="A0AAD0PX61"/>
<accession>A0AAD0PX61</accession>